<dbReference type="EMBL" id="AVFO01000004">
    <property type="protein sequence ID" value="ESU27438.1"/>
    <property type="molecule type" value="Genomic_DNA"/>
</dbReference>
<keyword evidence="1" id="KW-0812">Transmembrane</keyword>
<organism evidence="2 3">
    <name type="scientific">Flavobacterium saliperosum S13</name>
    <dbReference type="NCBI Taxonomy" id="1341155"/>
    <lineage>
        <taxon>Bacteria</taxon>
        <taxon>Pseudomonadati</taxon>
        <taxon>Bacteroidota</taxon>
        <taxon>Flavobacteriia</taxon>
        <taxon>Flavobacteriales</taxon>
        <taxon>Flavobacteriaceae</taxon>
        <taxon>Flavobacterium</taxon>
    </lineage>
</organism>
<gene>
    <name evidence="2" type="ORF">FSS13T_06980</name>
</gene>
<keyword evidence="1" id="KW-0472">Membrane</keyword>
<proteinExistence type="predicted"/>
<protein>
    <recommendedName>
        <fullName evidence="4">Lipoprotein</fullName>
    </recommendedName>
</protein>
<feature type="transmembrane region" description="Helical" evidence="1">
    <location>
        <begin position="12"/>
        <end position="31"/>
    </location>
</feature>
<keyword evidence="3" id="KW-1185">Reference proteome</keyword>
<reference evidence="2 3" key="1">
    <citation type="submission" date="2013-08" db="EMBL/GenBank/DDBJ databases">
        <title>Flavobacterium saliperosum type strain genome sequencing.</title>
        <authorList>
            <person name="Lee K."/>
            <person name="Yi H."/>
            <person name="Park S."/>
            <person name="Chun J."/>
        </authorList>
    </citation>
    <scope>NUCLEOTIDE SEQUENCE [LARGE SCALE GENOMIC DNA]</scope>
    <source>
        <strain evidence="2 3">S13</strain>
    </source>
</reference>
<evidence type="ECO:0000313" key="2">
    <source>
        <dbReference type="EMBL" id="ESU27438.1"/>
    </source>
</evidence>
<evidence type="ECO:0000256" key="1">
    <source>
        <dbReference type="SAM" id="Phobius"/>
    </source>
</evidence>
<accession>A0ABN0QIB5</accession>
<evidence type="ECO:0008006" key="4">
    <source>
        <dbReference type="Google" id="ProtNLM"/>
    </source>
</evidence>
<name>A0ABN0QIB5_9FLAO</name>
<dbReference type="Proteomes" id="UP000018234">
    <property type="component" value="Unassembled WGS sequence"/>
</dbReference>
<keyword evidence="1" id="KW-1133">Transmembrane helix</keyword>
<comment type="caution">
    <text evidence="2">The sequence shown here is derived from an EMBL/GenBank/DDBJ whole genome shotgun (WGS) entry which is preliminary data.</text>
</comment>
<evidence type="ECO:0000313" key="3">
    <source>
        <dbReference type="Proteomes" id="UP000018234"/>
    </source>
</evidence>
<sequence length="39" mass="4532">MESKIELHKKSATILSCGFLVFLILCCYRKVGKFYFNSL</sequence>